<reference evidence="2" key="2">
    <citation type="submission" date="2025-09" db="UniProtKB">
        <authorList>
            <consortium name="Ensembl"/>
        </authorList>
    </citation>
    <scope>IDENTIFICATION</scope>
</reference>
<sequence>MFRLLQRCCFHTPLKVQKLTLPRRPQYGRNKTICSSPLSLPLQRSLPHLWRSQLLSQTSACVTKAQGFHSSLHCLKKKKPEEPEPQLHLPRHDMKSLKDSPKPALYLSIAGLIPFVSVPLVMAIKQTYDPMLAYTQVTYGACIVSFLGGIRWGFALPENSSAKPDWKNLASSIVSPLFAWCALLFKNDLTVIATTVVIGLGIALHYDLVVLPPYPGWFRALRMILTLVGALSLIATILLRLIYPETQQSNSAS</sequence>
<dbReference type="Proteomes" id="UP000694393">
    <property type="component" value="Unplaced"/>
</dbReference>
<keyword evidence="1" id="KW-1133">Transmembrane helix</keyword>
<dbReference type="AlphaFoldDB" id="A0A8C8SMA4"/>
<dbReference type="InterPro" id="IPR021836">
    <property type="entry name" value="DUF3429"/>
</dbReference>
<feature type="transmembrane region" description="Helical" evidence="1">
    <location>
        <begin position="104"/>
        <end position="124"/>
    </location>
</feature>
<dbReference type="Pfam" id="PF11911">
    <property type="entry name" value="DUF3429"/>
    <property type="match status" value="1"/>
</dbReference>
<keyword evidence="3" id="KW-1185">Reference proteome</keyword>
<dbReference type="PANTHER" id="PTHR15887">
    <property type="entry name" value="TRANSMEMBRANE PROTEIN 69"/>
    <property type="match status" value="1"/>
</dbReference>
<keyword evidence="1" id="KW-0472">Membrane</keyword>
<reference evidence="2" key="1">
    <citation type="submission" date="2025-08" db="UniProtKB">
        <authorList>
            <consortium name="Ensembl"/>
        </authorList>
    </citation>
    <scope>IDENTIFICATION</scope>
</reference>
<accession>A0A8C8SMA4</accession>
<evidence type="ECO:0000313" key="2">
    <source>
        <dbReference type="Ensembl" id="ENSPCEP00000022770.1"/>
    </source>
</evidence>
<protein>
    <submittedName>
        <fullName evidence="2">Transmembrane protein 69</fullName>
    </submittedName>
</protein>
<evidence type="ECO:0000313" key="3">
    <source>
        <dbReference type="Proteomes" id="UP000694393"/>
    </source>
</evidence>
<name>A0A8C8SMA4_9SAUR</name>
<feature type="transmembrane region" description="Helical" evidence="1">
    <location>
        <begin position="136"/>
        <end position="154"/>
    </location>
</feature>
<organism evidence="2 3">
    <name type="scientific">Pelusios castaneus</name>
    <name type="common">West African mud turtle</name>
    <dbReference type="NCBI Taxonomy" id="367368"/>
    <lineage>
        <taxon>Eukaryota</taxon>
        <taxon>Metazoa</taxon>
        <taxon>Chordata</taxon>
        <taxon>Craniata</taxon>
        <taxon>Vertebrata</taxon>
        <taxon>Euteleostomi</taxon>
        <taxon>Archelosauria</taxon>
        <taxon>Testudinata</taxon>
        <taxon>Testudines</taxon>
        <taxon>Pleurodira</taxon>
        <taxon>Pelomedusidae</taxon>
        <taxon>Pelusios</taxon>
    </lineage>
</organism>
<keyword evidence="1" id="KW-0812">Transmembrane</keyword>
<feature type="transmembrane region" description="Helical" evidence="1">
    <location>
        <begin position="191"/>
        <end position="211"/>
    </location>
</feature>
<evidence type="ECO:0000256" key="1">
    <source>
        <dbReference type="SAM" id="Phobius"/>
    </source>
</evidence>
<dbReference type="Ensembl" id="ENSPCET00000023530.1">
    <property type="protein sequence ID" value="ENSPCEP00000022770.1"/>
    <property type="gene ID" value="ENSPCEG00000017353.1"/>
</dbReference>
<dbReference type="PANTHER" id="PTHR15887:SF1">
    <property type="entry name" value="TRANSMEMBRANE PROTEIN 69"/>
    <property type="match status" value="1"/>
</dbReference>
<feature type="transmembrane region" description="Helical" evidence="1">
    <location>
        <begin position="223"/>
        <end position="243"/>
    </location>
</feature>
<proteinExistence type="predicted"/>